<gene>
    <name evidence="2" type="ORF">AVEN_268201_1</name>
</gene>
<reference evidence="2 3" key="1">
    <citation type="journal article" date="2019" name="Sci. Rep.">
        <title>Orb-weaving spider Araneus ventricosus genome elucidates the spidroin gene catalogue.</title>
        <authorList>
            <person name="Kono N."/>
            <person name="Nakamura H."/>
            <person name="Ohtoshi R."/>
            <person name="Moran D.A.P."/>
            <person name="Shinohara A."/>
            <person name="Yoshida Y."/>
            <person name="Fujiwara M."/>
            <person name="Mori M."/>
            <person name="Tomita M."/>
            <person name="Arakawa K."/>
        </authorList>
    </citation>
    <scope>NUCLEOTIDE SEQUENCE [LARGE SCALE GENOMIC DNA]</scope>
</reference>
<sequence length="152" mass="16804">MFHFKVSKGNTGEFIPFEKKKGYSLVIAARVSLQRVPCISLPSASISQEKALATVRPLLGGGRIRFSGQGSPLGPAWNFSSESNEFPSQVLLETFLLSSVIDNQNPCDEQKEPSDNDRSEKGPTSEEAFRCLETAVRWLEQPKESDALQMLL</sequence>
<dbReference type="Proteomes" id="UP000499080">
    <property type="component" value="Unassembled WGS sequence"/>
</dbReference>
<organism evidence="2 3">
    <name type="scientific">Araneus ventricosus</name>
    <name type="common">Orbweaver spider</name>
    <name type="synonym">Epeira ventricosa</name>
    <dbReference type="NCBI Taxonomy" id="182803"/>
    <lineage>
        <taxon>Eukaryota</taxon>
        <taxon>Metazoa</taxon>
        <taxon>Ecdysozoa</taxon>
        <taxon>Arthropoda</taxon>
        <taxon>Chelicerata</taxon>
        <taxon>Arachnida</taxon>
        <taxon>Araneae</taxon>
        <taxon>Araneomorphae</taxon>
        <taxon>Entelegynae</taxon>
        <taxon>Araneoidea</taxon>
        <taxon>Araneidae</taxon>
        <taxon>Araneus</taxon>
    </lineage>
</organism>
<dbReference type="AlphaFoldDB" id="A0A4Y2U4L0"/>
<dbReference type="EMBL" id="BGPR01033106">
    <property type="protein sequence ID" value="GBO06934.1"/>
    <property type="molecule type" value="Genomic_DNA"/>
</dbReference>
<comment type="caution">
    <text evidence="2">The sequence shown here is derived from an EMBL/GenBank/DDBJ whole genome shotgun (WGS) entry which is preliminary data.</text>
</comment>
<accession>A0A4Y2U4L0</accession>
<feature type="compositionally biased region" description="Basic and acidic residues" evidence="1">
    <location>
        <begin position="108"/>
        <end position="126"/>
    </location>
</feature>
<feature type="region of interest" description="Disordered" evidence="1">
    <location>
        <begin position="104"/>
        <end position="126"/>
    </location>
</feature>
<evidence type="ECO:0000313" key="3">
    <source>
        <dbReference type="Proteomes" id="UP000499080"/>
    </source>
</evidence>
<dbReference type="OrthoDB" id="125347at2759"/>
<evidence type="ECO:0000256" key="1">
    <source>
        <dbReference type="SAM" id="MobiDB-lite"/>
    </source>
</evidence>
<proteinExistence type="predicted"/>
<protein>
    <submittedName>
        <fullName evidence="2">Uncharacterized protein</fullName>
    </submittedName>
</protein>
<keyword evidence="3" id="KW-1185">Reference proteome</keyword>
<evidence type="ECO:0000313" key="2">
    <source>
        <dbReference type="EMBL" id="GBO06934.1"/>
    </source>
</evidence>
<name>A0A4Y2U4L0_ARAVE</name>